<organism evidence="2 3">
    <name type="scientific">Cryobacterium psychrotolerans</name>
    <dbReference type="NCBI Taxonomy" id="386301"/>
    <lineage>
        <taxon>Bacteria</taxon>
        <taxon>Bacillati</taxon>
        <taxon>Actinomycetota</taxon>
        <taxon>Actinomycetes</taxon>
        <taxon>Micrococcales</taxon>
        <taxon>Microbacteriaceae</taxon>
        <taxon>Cryobacterium</taxon>
    </lineage>
</organism>
<evidence type="ECO:0000313" key="2">
    <source>
        <dbReference type="EMBL" id="SDL15538.1"/>
    </source>
</evidence>
<sequence length="69" mass="7490">MDESGERGNTTHGPELDDKLKQETGGMTQGHGAPHAEPFRETEPLPDDTDAPEVDRAFRHEPPDGSTHG</sequence>
<evidence type="ECO:0000256" key="1">
    <source>
        <dbReference type="SAM" id="MobiDB-lite"/>
    </source>
</evidence>
<proteinExistence type="predicted"/>
<dbReference type="Proteomes" id="UP000198701">
    <property type="component" value="Unassembled WGS sequence"/>
</dbReference>
<evidence type="ECO:0000313" key="3">
    <source>
        <dbReference type="Proteomes" id="UP000198701"/>
    </source>
</evidence>
<accession>A0A1G9HRF4</accession>
<gene>
    <name evidence="2" type="ORF">SAMN05216282_1368</name>
</gene>
<protein>
    <submittedName>
        <fullName evidence="2">Uncharacterized protein</fullName>
    </submittedName>
</protein>
<dbReference type="OrthoDB" id="5519961at2"/>
<reference evidence="2 3" key="1">
    <citation type="submission" date="2016-10" db="EMBL/GenBank/DDBJ databases">
        <authorList>
            <person name="de Groot N.N."/>
        </authorList>
    </citation>
    <scope>NUCLEOTIDE SEQUENCE [LARGE SCALE GENOMIC DNA]</scope>
    <source>
        <strain evidence="2 3">CGMCC 1.5382</strain>
    </source>
</reference>
<feature type="compositionally biased region" description="Basic and acidic residues" evidence="1">
    <location>
        <begin position="53"/>
        <end position="63"/>
    </location>
</feature>
<name>A0A1G9HRF4_9MICO</name>
<feature type="region of interest" description="Disordered" evidence="1">
    <location>
        <begin position="1"/>
        <end position="69"/>
    </location>
</feature>
<dbReference type="RefSeq" id="WP_092325329.1">
    <property type="nucleotide sequence ID" value="NZ_FNFU01000036.1"/>
</dbReference>
<dbReference type="EMBL" id="FNFU01000036">
    <property type="protein sequence ID" value="SDL15538.1"/>
    <property type="molecule type" value="Genomic_DNA"/>
</dbReference>
<keyword evidence="3" id="KW-1185">Reference proteome</keyword>
<dbReference type="AlphaFoldDB" id="A0A1G9HRF4"/>